<dbReference type="Proteomes" id="UP001331761">
    <property type="component" value="Unassembled WGS sequence"/>
</dbReference>
<name>A0AAN8GBK1_TRICO</name>
<dbReference type="EMBL" id="WIXE01006397">
    <property type="protein sequence ID" value="KAK5981323.1"/>
    <property type="molecule type" value="Genomic_DNA"/>
</dbReference>
<organism evidence="1 2">
    <name type="scientific">Trichostrongylus colubriformis</name>
    <name type="common">Black scour worm</name>
    <dbReference type="NCBI Taxonomy" id="6319"/>
    <lineage>
        <taxon>Eukaryota</taxon>
        <taxon>Metazoa</taxon>
        <taxon>Ecdysozoa</taxon>
        <taxon>Nematoda</taxon>
        <taxon>Chromadorea</taxon>
        <taxon>Rhabditida</taxon>
        <taxon>Rhabditina</taxon>
        <taxon>Rhabditomorpha</taxon>
        <taxon>Strongyloidea</taxon>
        <taxon>Trichostrongylidae</taxon>
        <taxon>Trichostrongylus</taxon>
    </lineage>
</organism>
<protein>
    <submittedName>
        <fullName evidence="1">Uncharacterized protein</fullName>
    </submittedName>
</protein>
<dbReference type="AlphaFoldDB" id="A0AAN8GBK1"/>
<proteinExistence type="predicted"/>
<reference evidence="1 2" key="1">
    <citation type="submission" date="2019-10" db="EMBL/GenBank/DDBJ databases">
        <title>Assembly and Annotation for the nematode Trichostrongylus colubriformis.</title>
        <authorList>
            <person name="Martin J."/>
        </authorList>
    </citation>
    <scope>NUCLEOTIDE SEQUENCE [LARGE SCALE GENOMIC DNA]</scope>
    <source>
        <strain evidence="1">G859</strain>
        <tissue evidence="1">Whole worm</tissue>
    </source>
</reference>
<evidence type="ECO:0000313" key="1">
    <source>
        <dbReference type="EMBL" id="KAK5981323.1"/>
    </source>
</evidence>
<gene>
    <name evidence="1" type="ORF">GCK32_018985</name>
</gene>
<evidence type="ECO:0000313" key="2">
    <source>
        <dbReference type="Proteomes" id="UP001331761"/>
    </source>
</evidence>
<keyword evidence="2" id="KW-1185">Reference proteome</keyword>
<accession>A0AAN8GBK1</accession>
<sequence length="36" mass="4068">QGYCKTCIPLHDKCYRWIGTGSPELYDASSCWASAR</sequence>
<comment type="caution">
    <text evidence="1">The sequence shown here is derived from an EMBL/GenBank/DDBJ whole genome shotgun (WGS) entry which is preliminary data.</text>
</comment>
<feature type="non-terminal residue" evidence="1">
    <location>
        <position position="1"/>
    </location>
</feature>